<protein>
    <submittedName>
        <fullName evidence="1">GNAT superfamily N-acetyltransferase</fullName>
    </submittedName>
</protein>
<dbReference type="EMBL" id="JARXVQ010000001">
    <property type="protein sequence ID" value="MDH6181534.1"/>
    <property type="molecule type" value="Genomic_DNA"/>
</dbReference>
<dbReference type="RefSeq" id="WP_322133846.1">
    <property type="nucleotide sequence ID" value="NZ_CP085036.1"/>
</dbReference>
<reference evidence="1 2" key="1">
    <citation type="submission" date="2023-04" db="EMBL/GenBank/DDBJ databases">
        <title>Genome Encyclopedia of Bacteria and Archaea VI: Functional Genomics of Type Strains.</title>
        <authorList>
            <person name="Whitman W."/>
        </authorList>
    </citation>
    <scope>NUCLEOTIDE SEQUENCE [LARGE SCALE GENOMIC DNA]</scope>
    <source>
        <strain evidence="1 2">SG_E_30_P1</strain>
    </source>
</reference>
<sequence>MASKRHVHYVRKGRLPSDLWRVRAYEDDSIADGTIAEAEGIDGAALWSVVEASPGLARVEIAPDALPEHPPLWFVWVDEPRASPAATNLVAFSHERFVPGTIVSHFTFATAGVSNDDQVGAVRWYPDGGLVHQIFVKPEWRRWFVASALLFAADAFHQAKGWSGALHGDGRRTDLGQLFAAALRYPQRITALTDQMPSMDPNPQD</sequence>
<evidence type="ECO:0000313" key="2">
    <source>
        <dbReference type="Proteomes" id="UP001160142"/>
    </source>
</evidence>
<accession>A0ABT6KNT6</accession>
<dbReference type="InterPro" id="IPR016181">
    <property type="entry name" value="Acyl_CoA_acyltransferase"/>
</dbReference>
<dbReference type="SUPFAM" id="SSF55729">
    <property type="entry name" value="Acyl-CoA N-acyltransferases (Nat)"/>
    <property type="match status" value="1"/>
</dbReference>
<keyword evidence="2" id="KW-1185">Reference proteome</keyword>
<evidence type="ECO:0000313" key="1">
    <source>
        <dbReference type="EMBL" id="MDH6181534.1"/>
    </source>
</evidence>
<organism evidence="1 2">
    <name type="scientific">Antiquaquibacter oligotrophicus</name>
    <dbReference type="NCBI Taxonomy" id="2880260"/>
    <lineage>
        <taxon>Bacteria</taxon>
        <taxon>Bacillati</taxon>
        <taxon>Actinomycetota</taxon>
        <taxon>Actinomycetes</taxon>
        <taxon>Micrococcales</taxon>
        <taxon>Microbacteriaceae</taxon>
        <taxon>Antiquaquibacter</taxon>
    </lineage>
</organism>
<dbReference type="Proteomes" id="UP001160142">
    <property type="component" value="Unassembled WGS sequence"/>
</dbReference>
<proteinExistence type="predicted"/>
<gene>
    <name evidence="1" type="ORF">M2152_001716</name>
</gene>
<name>A0ABT6KNT6_9MICO</name>
<comment type="caution">
    <text evidence="1">The sequence shown here is derived from an EMBL/GenBank/DDBJ whole genome shotgun (WGS) entry which is preliminary data.</text>
</comment>